<evidence type="ECO:0000256" key="1">
    <source>
        <dbReference type="ARBA" id="ARBA00004606"/>
    </source>
</evidence>
<keyword evidence="10 12" id="KW-1133">Transmembrane helix</keyword>
<evidence type="ECO:0000256" key="7">
    <source>
        <dbReference type="ARBA" id="ARBA00022692"/>
    </source>
</evidence>
<dbReference type="EC" id="2.4.1.122" evidence="4"/>
<evidence type="ECO:0000313" key="14">
    <source>
        <dbReference type="EMBL" id="KAL2269007.1"/>
    </source>
</evidence>
<dbReference type="InterPro" id="IPR003378">
    <property type="entry name" value="Fringe-like_glycosylTrfase"/>
</dbReference>
<dbReference type="Proteomes" id="UP001600064">
    <property type="component" value="Unassembled WGS sequence"/>
</dbReference>
<dbReference type="Pfam" id="PF02434">
    <property type="entry name" value="Fringe"/>
    <property type="match status" value="1"/>
</dbReference>
<keyword evidence="7 12" id="KW-0812">Transmembrane</keyword>
<evidence type="ECO:0000256" key="8">
    <source>
        <dbReference type="ARBA" id="ARBA00022741"/>
    </source>
</evidence>
<dbReference type="PANTHER" id="PTHR23033:SF40">
    <property type="entry name" value="APPLE DOMAIN-CONTAINING PROTEIN"/>
    <property type="match status" value="1"/>
</dbReference>
<keyword evidence="9" id="KW-0735">Signal-anchor</keyword>
<dbReference type="PANTHER" id="PTHR23033">
    <property type="entry name" value="BETA1,3-GALACTOSYLTRANSFERASE"/>
    <property type="match status" value="1"/>
</dbReference>
<dbReference type="InterPro" id="IPR026050">
    <property type="entry name" value="C1GALT1/C1GALT1_chp1"/>
</dbReference>
<evidence type="ECO:0000256" key="9">
    <source>
        <dbReference type="ARBA" id="ARBA00022968"/>
    </source>
</evidence>
<protein>
    <recommendedName>
        <fullName evidence="4">N-acetylgalactosaminide beta-1,3-galactosyltransferase</fullName>
        <ecNumber evidence="4">2.4.1.122</ecNumber>
    </recommendedName>
</protein>
<comment type="subcellular location">
    <subcellularLocation>
        <location evidence="1">Membrane</location>
        <topology evidence="1">Single-pass type II membrane protein</topology>
    </subcellularLocation>
</comment>
<dbReference type="Gene3D" id="3.90.550.50">
    <property type="match status" value="1"/>
</dbReference>
<comment type="pathway">
    <text evidence="2">Protein modification; protein glycosylation.</text>
</comment>
<evidence type="ECO:0000256" key="10">
    <source>
        <dbReference type="ARBA" id="ARBA00022989"/>
    </source>
</evidence>
<evidence type="ECO:0000313" key="15">
    <source>
        <dbReference type="Proteomes" id="UP001600064"/>
    </source>
</evidence>
<feature type="transmembrane region" description="Helical" evidence="12">
    <location>
        <begin position="31"/>
        <end position="53"/>
    </location>
</feature>
<dbReference type="EMBL" id="JAZGUE010000003">
    <property type="protein sequence ID" value="KAL2269007.1"/>
    <property type="molecule type" value="Genomic_DNA"/>
</dbReference>
<proteinExistence type="inferred from homology"/>
<dbReference type="GeneID" id="98124921"/>
<evidence type="ECO:0000256" key="3">
    <source>
        <dbReference type="ARBA" id="ARBA00006462"/>
    </source>
</evidence>
<keyword evidence="15" id="KW-1185">Reference proteome</keyword>
<organism evidence="14 15">
    <name type="scientific">Remersonia thermophila</name>
    <dbReference type="NCBI Taxonomy" id="72144"/>
    <lineage>
        <taxon>Eukaryota</taxon>
        <taxon>Fungi</taxon>
        <taxon>Dikarya</taxon>
        <taxon>Ascomycota</taxon>
        <taxon>Pezizomycotina</taxon>
        <taxon>Sordariomycetes</taxon>
        <taxon>Sordariomycetidae</taxon>
        <taxon>Sordariales</taxon>
        <taxon>Sordariales incertae sedis</taxon>
        <taxon>Remersonia</taxon>
    </lineage>
</organism>
<evidence type="ECO:0000256" key="11">
    <source>
        <dbReference type="ARBA" id="ARBA00023136"/>
    </source>
</evidence>
<evidence type="ECO:0000256" key="6">
    <source>
        <dbReference type="ARBA" id="ARBA00022679"/>
    </source>
</evidence>
<dbReference type="RefSeq" id="XP_070867731.1">
    <property type="nucleotide sequence ID" value="XM_071010277.1"/>
</dbReference>
<comment type="caution">
    <text evidence="14">The sequence shown here is derived from an EMBL/GenBank/DDBJ whole genome shotgun (WGS) entry which is preliminary data.</text>
</comment>
<keyword evidence="5" id="KW-0328">Glycosyltransferase</keyword>
<reference evidence="14 15" key="1">
    <citation type="journal article" date="2024" name="Commun. Biol.">
        <title>Comparative genomic analysis of thermophilic fungi reveals convergent evolutionary adaptations and gene losses.</title>
        <authorList>
            <person name="Steindorff A.S."/>
            <person name="Aguilar-Pontes M.V."/>
            <person name="Robinson A.J."/>
            <person name="Andreopoulos B."/>
            <person name="LaButti K."/>
            <person name="Kuo A."/>
            <person name="Mondo S."/>
            <person name="Riley R."/>
            <person name="Otillar R."/>
            <person name="Haridas S."/>
            <person name="Lipzen A."/>
            <person name="Grimwood J."/>
            <person name="Schmutz J."/>
            <person name="Clum A."/>
            <person name="Reid I.D."/>
            <person name="Moisan M.C."/>
            <person name="Butler G."/>
            <person name="Nguyen T.T.M."/>
            <person name="Dewar K."/>
            <person name="Conant G."/>
            <person name="Drula E."/>
            <person name="Henrissat B."/>
            <person name="Hansel C."/>
            <person name="Singer S."/>
            <person name="Hutchinson M.I."/>
            <person name="de Vries R.P."/>
            <person name="Natvig D.O."/>
            <person name="Powell A.J."/>
            <person name="Tsang A."/>
            <person name="Grigoriev I.V."/>
        </authorList>
    </citation>
    <scope>NUCLEOTIDE SEQUENCE [LARGE SCALE GENOMIC DNA]</scope>
    <source>
        <strain evidence="14 15">ATCC 22073</strain>
    </source>
</reference>
<evidence type="ECO:0000256" key="12">
    <source>
        <dbReference type="SAM" id="Phobius"/>
    </source>
</evidence>
<keyword evidence="8" id="KW-0547">Nucleotide-binding</keyword>
<evidence type="ECO:0000256" key="5">
    <source>
        <dbReference type="ARBA" id="ARBA00022676"/>
    </source>
</evidence>
<keyword evidence="11 12" id="KW-0472">Membrane</keyword>
<feature type="domain" description="Fringe-like glycosyltransferase" evidence="13">
    <location>
        <begin position="214"/>
        <end position="284"/>
    </location>
</feature>
<gene>
    <name evidence="14" type="ORF">VTJ83DRAFT_3853</name>
</gene>
<evidence type="ECO:0000259" key="13">
    <source>
        <dbReference type="Pfam" id="PF02434"/>
    </source>
</evidence>
<accession>A0ABR4DFG6</accession>
<sequence>MTATSIDWNRVGMGPQPARLRPRSRRKLRWLPGRPAVGLGLAAAVVLLLWALLPYDNTLRLAVWWNAKRLREALLPAPSERWAHDDAPPRHPLDVGRDVLVIVKTGYGTRDRVPAWLEALPEASRFRDIMVIADSEGDVMFAAPGAPEEQKLHVYDAVGHSIRQHLAAFRGHPRVRKYQQLAEAIYRGDEALALQHCRAFGWELDAMKFLSGLEMAYQKYPDKQWYLLVDDDTYLVQPTLFRLLQHLDPRRPRYLGNPVGDFRARFAHGGSGIALSRAAVARLVGDRRGLAALHAASLDETWGDRLLARALLRLGVHLDETYARWFNGEPPALARVRADRVCAPLASFHKFPSPDAMRDVGRRFRDLPVDGEALVWGRLWEMHGRPAPWAVPDGEAADGWDYVGLPDESMLTLGGVGAAAACRRHCERRSRACMAWSWDAAAGLCHVSAWMTVGEPAPGKVSGVNVPRAKRLAAECGL</sequence>
<name>A0ABR4DFG6_9PEZI</name>
<keyword evidence="6" id="KW-0808">Transferase</keyword>
<evidence type="ECO:0000256" key="2">
    <source>
        <dbReference type="ARBA" id="ARBA00004922"/>
    </source>
</evidence>
<comment type="similarity">
    <text evidence="3">Belongs to the glycosyltransferase 31 family. Beta3-Gal-T subfamily.</text>
</comment>
<evidence type="ECO:0000256" key="4">
    <source>
        <dbReference type="ARBA" id="ARBA00012557"/>
    </source>
</evidence>